<organism evidence="1 2">
    <name type="scientific">Mycolicibacterium fortuitum</name>
    <name type="common">Mycobacterium fortuitum</name>
    <dbReference type="NCBI Taxonomy" id="1766"/>
    <lineage>
        <taxon>Bacteria</taxon>
        <taxon>Bacillati</taxon>
        <taxon>Actinomycetota</taxon>
        <taxon>Actinomycetes</taxon>
        <taxon>Mycobacteriales</taxon>
        <taxon>Mycobacteriaceae</taxon>
        <taxon>Mycolicibacterium</taxon>
    </lineage>
</organism>
<accession>A0A378WDP2</accession>
<dbReference type="EMBL" id="UGQY01000006">
    <property type="protein sequence ID" value="SUA31521.1"/>
    <property type="molecule type" value="Genomic_DNA"/>
</dbReference>
<dbReference type="Pfam" id="PF23720">
    <property type="entry name" value="DUF7161"/>
    <property type="match status" value="1"/>
</dbReference>
<dbReference type="InterPro" id="IPR036170">
    <property type="entry name" value="YezG-like_sf"/>
</dbReference>
<name>A0A378WDP2_MYCFO</name>
<dbReference type="Proteomes" id="UP000255389">
    <property type="component" value="Unassembled WGS sequence"/>
</dbReference>
<sequence>MPDLVPIRYDQAGLAGRIAVLLTDLPTDDAGVPVGLPKGTTHVVIVDDTPNPTLTLRVHPVGDDQTVAYVDHAELALDEPDEAASLAAAGIASVTEVADPDDVAPASDQLLATEAAQFIEPIVQELAVLGPPNWEHFTAVFAIAGPAEIAQLEFFDREIAVPAQVPVEIMALVREHRAVTARMSAGPWWRMRLSVDNSGTVSEQYDYGDEPFPRDQLFRPEDYRADIEAMPRPRVPVWLAGYAAGPQAQGRSPEQAVAQSRADADAGISAVTTADIVPLDEAWSRWAVMAAIRAGLHRSTGAWIEPAVASYENGEGSGATLCVLPRDRAVLSGGLWNSRLLDDAYNGPGPLPALYAGAPEWVNNTVLNNRCERGALSFCYWWQDGQWHRGAVNTFDELDDPLPAIWTDEEAIEAIVQELGGGLHDQVAKLMAAAAARAVTRNDLVAVLAGANADIGAANNQLSLAGLSA</sequence>
<evidence type="ECO:0000313" key="2">
    <source>
        <dbReference type="Proteomes" id="UP000255389"/>
    </source>
</evidence>
<protein>
    <submittedName>
        <fullName evidence="1">Uncharacterized protein</fullName>
    </submittedName>
</protein>
<proteinExistence type="predicted"/>
<evidence type="ECO:0000313" key="1">
    <source>
        <dbReference type="EMBL" id="SUA31521.1"/>
    </source>
</evidence>
<dbReference type="AlphaFoldDB" id="A0A378WDP2"/>
<dbReference type="SUPFAM" id="SSF160424">
    <property type="entry name" value="BH3703-like"/>
    <property type="match status" value="1"/>
</dbReference>
<reference evidence="1 2" key="1">
    <citation type="submission" date="2018-06" db="EMBL/GenBank/DDBJ databases">
        <authorList>
            <consortium name="Pathogen Informatics"/>
            <person name="Doyle S."/>
        </authorList>
    </citation>
    <scope>NUCLEOTIDE SEQUENCE [LARGE SCALE GENOMIC DNA]</scope>
    <source>
        <strain evidence="1 2">NCTC1542</strain>
    </source>
</reference>
<gene>
    <name evidence="1" type="ORF">NCTC1542_06876</name>
</gene>
<dbReference type="InterPro" id="IPR055585">
    <property type="entry name" value="DUF7161"/>
</dbReference>